<dbReference type="GO" id="GO:1901135">
    <property type="term" value="P:carbohydrate derivative metabolic process"/>
    <property type="evidence" value="ECO:0007669"/>
    <property type="project" value="InterPro"/>
</dbReference>
<dbReference type="PROSITE" id="PS51464">
    <property type="entry name" value="SIS"/>
    <property type="match status" value="1"/>
</dbReference>
<name>A0AAE3JQ92_9FLAO</name>
<dbReference type="EMBL" id="JAIRBC010000018">
    <property type="protein sequence ID" value="MCG2461609.1"/>
    <property type="molecule type" value="Genomic_DNA"/>
</dbReference>
<dbReference type="AlphaFoldDB" id="A0AAE3JQ92"/>
<gene>
    <name evidence="2" type="ORF">K8352_12685</name>
</gene>
<dbReference type="RefSeq" id="WP_317902752.1">
    <property type="nucleotide sequence ID" value="NZ_JAIRBC010000018.1"/>
</dbReference>
<comment type="caution">
    <text evidence="2">The sequence shown here is derived from an EMBL/GenBank/DDBJ whole genome shotgun (WGS) entry which is preliminary data.</text>
</comment>
<dbReference type="SUPFAM" id="SSF53697">
    <property type="entry name" value="SIS domain"/>
    <property type="match status" value="1"/>
</dbReference>
<dbReference type="Gene3D" id="3.40.50.10490">
    <property type="entry name" value="Glucose-6-phosphate isomerase like protein, domain 1"/>
    <property type="match status" value="1"/>
</dbReference>
<dbReference type="PANTHER" id="PTHR30390">
    <property type="entry name" value="SEDOHEPTULOSE 7-PHOSPHATE ISOMERASE / DNAA INITIATOR-ASSOCIATING FACTOR FOR REPLICATION INITIATION"/>
    <property type="match status" value="1"/>
</dbReference>
<sequence>MENYFKKYLDNYKRVLDSISPADVNNLFGQISQTIQSGNQILVFGNGGSAMSMSHFATDMVKGAGDALEKRVKVISLNDNAGLITAIGNDYTFTDVFYKQLKTLANPGDLVLTLSVSGSSPNLVKAFEWARTNNIKTIAMVGGRKGKLSEIADTTLVIDSLHYGYVEDTHMLICHMIAFGFMENPVVLD</sequence>
<dbReference type="CDD" id="cd05006">
    <property type="entry name" value="SIS_GmhA"/>
    <property type="match status" value="1"/>
</dbReference>
<dbReference type="InterPro" id="IPR035461">
    <property type="entry name" value="GmhA/DiaA"/>
</dbReference>
<dbReference type="InterPro" id="IPR046348">
    <property type="entry name" value="SIS_dom_sf"/>
</dbReference>
<evidence type="ECO:0000313" key="2">
    <source>
        <dbReference type="EMBL" id="MCG2461609.1"/>
    </source>
</evidence>
<dbReference type="GO" id="GO:0097367">
    <property type="term" value="F:carbohydrate derivative binding"/>
    <property type="evidence" value="ECO:0007669"/>
    <property type="project" value="InterPro"/>
</dbReference>
<dbReference type="InterPro" id="IPR050099">
    <property type="entry name" value="SIS_GmhA/DiaA_subfam"/>
</dbReference>
<keyword evidence="3" id="KW-1185">Reference proteome</keyword>
<dbReference type="InterPro" id="IPR001347">
    <property type="entry name" value="SIS_dom"/>
</dbReference>
<evidence type="ECO:0000259" key="1">
    <source>
        <dbReference type="PROSITE" id="PS51464"/>
    </source>
</evidence>
<reference evidence="2" key="1">
    <citation type="submission" date="2023-02" db="EMBL/GenBank/DDBJ databases">
        <title>Genome of Flavobacteriaceae gen. nov. sp. strain F89.</title>
        <authorList>
            <person name="Wang Y."/>
        </authorList>
    </citation>
    <scope>NUCLEOTIDE SEQUENCE</scope>
    <source>
        <strain evidence="2">F89</strain>
    </source>
</reference>
<proteinExistence type="predicted"/>
<accession>A0AAE3JQ92</accession>
<dbReference type="PANTHER" id="PTHR30390:SF8">
    <property type="entry name" value="SUGAR ISOMERASE (SIS)"/>
    <property type="match status" value="1"/>
</dbReference>
<dbReference type="Pfam" id="PF13580">
    <property type="entry name" value="SIS_2"/>
    <property type="match status" value="1"/>
</dbReference>
<dbReference type="Proteomes" id="UP001200642">
    <property type="component" value="Unassembled WGS sequence"/>
</dbReference>
<evidence type="ECO:0000313" key="3">
    <source>
        <dbReference type="Proteomes" id="UP001200642"/>
    </source>
</evidence>
<feature type="domain" description="SIS" evidence="1">
    <location>
        <begin position="31"/>
        <end position="187"/>
    </location>
</feature>
<organism evidence="2 3">
    <name type="scientific">Cerina litoralis</name>
    <dbReference type="NCBI Taxonomy" id="2874477"/>
    <lineage>
        <taxon>Bacteria</taxon>
        <taxon>Pseudomonadati</taxon>
        <taxon>Bacteroidota</taxon>
        <taxon>Flavobacteriia</taxon>
        <taxon>Flavobacteriales</taxon>
        <taxon>Flavobacteriaceae</taxon>
        <taxon>Cerina</taxon>
    </lineage>
</organism>
<protein>
    <submittedName>
        <fullName evidence="2">SIS domain-containing protein</fullName>
    </submittedName>
</protein>